<dbReference type="EMBL" id="JAVLET010000001">
    <property type="protein sequence ID" value="KAL0475943.1"/>
    <property type="molecule type" value="Genomic_DNA"/>
</dbReference>
<proteinExistence type="predicted"/>
<evidence type="ECO:0000313" key="1">
    <source>
        <dbReference type="EMBL" id="KAL0475943.1"/>
    </source>
</evidence>
<comment type="caution">
    <text evidence="1">The sequence shown here is derived from an EMBL/GenBank/DDBJ whole genome shotgun (WGS) entry which is preliminary data.</text>
</comment>
<keyword evidence="2" id="KW-1185">Reference proteome</keyword>
<dbReference type="Proteomes" id="UP001451303">
    <property type="component" value="Unassembled WGS sequence"/>
</dbReference>
<gene>
    <name evidence="1" type="ORF">QR685DRAFT_433231</name>
</gene>
<organism evidence="1 2">
    <name type="scientific">Neurospora intermedia</name>
    <dbReference type="NCBI Taxonomy" id="5142"/>
    <lineage>
        <taxon>Eukaryota</taxon>
        <taxon>Fungi</taxon>
        <taxon>Dikarya</taxon>
        <taxon>Ascomycota</taxon>
        <taxon>Pezizomycotina</taxon>
        <taxon>Sordariomycetes</taxon>
        <taxon>Sordariomycetidae</taxon>
        <taxon>Sordariales</taxon>
        <taxon>Sordariaceae</taxon>
        <taxon>Neurospora</taxon>
    </lineage>
</organism>
<sequence length="54" mass="6858">YRFRTSIKLINEFKELDYTILYYLLTAWIGYNDFKKYYERFKYGNILLTYLYSE</sequence>
<name>A0ABR3DTF4_NEUIN</name>
<feature type="non-terminal residue" evidence="1">
    <location>
        <position position="1"/>
    </location>
</feature>
<accession>A0ABR3DTF4</accession>
<reference evidence="1 2" key="1">
    <citation type="submission" date="2023-09" db="EMBL/GenBank/DDBJ databases">
        <title>Multi-omics analysis of a traditional fermented food reveals byproduct-associated fungal strains for waste-to-food upcycling.</title>
        <authorList>
            <consortium name="Lawrence Berkeley National Laboratory"/>
            <person name="Rekdal V.M."/>
            <person name="Villalobos-Escobedo J.M."/>
            <person name="Rodriguez-Valeron N."/>
            <person name="Garcia M.O."/>
            <person name="Vasquez D.P."/>
            <person name="Damayanti I."/>
            <person name="Sorensen P.M."/>
            <person name="Baidoo E.E."/>
            <person name="De Carvalho A.C."/>
            <person name="Riley R."/>
            <person name="Lipzen A."/>
            <person name="He G."/>
            <person name="Yan M."/>
            <person name="Haridas S."/>
            <person name="Daum C."/>
            <person name="Yoshinaga Y."/>
            <person name="Ng V."/>
            <person name="Grigoriev I.V."/>
            <person name="Munk R."/>
            <person name="Nuraida L."/>
            <person name="Wijaya C.H."/>
            <person name="Morales P.-C."/>
            <person name="Keasling J.D."/>
        </authorList>
    </citation>
    <scope>NUCLEOTIDE SEQUENCE [LARGE SCALE GENOMIC DNA]</scope>
    <source>
        <strain evidence="1 2">FGSC 2613</strain>
    </source>
</reference>
<protein>
    <submittedName>
        <fullName evidence="1">Uncharacterized protein</fullName>
    </submittedName>
</protein>
<evidence type="ECO:0000313" key="2">
    <source>
        <dbReference type="Proteomes" id="UP001451303"/>
    </source>
</evidence>